<organism evidence="3">
    <name type="scientific">Acerihabitans sp. KWT182</name>
    <dbReference type="NCBI Taxonomy" id="3157919"/>
    <lineage>
        <taxon>Bacteria</taxon>
        <taxon>Pseudomonadati</taxon>
        <taxon>Pseudomonadota</taxon>
        <taxon>Gammaproteobacteria</taxon>
        <taxon>Enterobacterales</taxon>
        <taxon>Pectobacteriaceae</taxon>
        <taxon>Acerihabitans</taxon>
    </lineage>
</organism>
<accession>A0AAU7QBA5</accession>
<dbReference type="GO" id="GO:0016813">
    <property type="term" value="F:hydrolase activity, acting on carbon-nitrogen (but not peptide) bonds, in linear amidines"/>
    <property type="evidence" value="ECO:0007669"/>
    <property type="project" value="InterPro"/>
</dbReference>
<sequence length="97" mass="10398">MIFKESLQAAACIRQQRLSGLLDNLARFGALPGGGVNRQALSAEELDARAWLLALAADLNCQVYTDACANLFIRRPGRRDLSPVTTGSHIDTQPCGG</sequence>
<evidence type="ECO:0000313" key="3">
    <source>
        <dbReference type="EMBL" id="XBS70324.1"/>
    </source>
</evidence>
<dbReference type="InterPro" id="IPR010158">
    <property type="entry name" value="Amidase_Cbmase"/>
</dbReference>
<dbReference type="SUPFAM" id="SSF53187">
    <property type="entry name" value="Zn-dependent exopeptidases"/>
    <property type="match status" value="1"/>
</dbReference>
<proteinExistence type="predicted"/>
<keyword evidence="1" id="KW-0378">Hydrolase</keyword>
<feature type="region of interest" description="Disordered" evidence="2">
    <location>
        <begin position="78"/>
        <end position="97"/>
    </location>
</feature>
<dbReference type="PANTHER" id="PTHR32494">
    <property type="entry name" value="ALLANTOATE DEIMINASE-RELATED"/>
    <property type="match status" value="1"/>
</dbReference>
<reference evidence="3" key="1">
    <citation type="submission" date="2024-06" db="EMBL/GenBank/DDBJ databases">
        <authorList>
            <person name="Coelho C."/>
            <person name="Bento M."/>
            <person name="Garcia E."/>
            <person name="Camelo A."/>
            <person name="Brandao I."/>
            <person name="Espirito Santo C."/>
            <person name="Trovao J."/>
            <person name="Verissimo A."/>
            <person name="Costa J."/>
            <person name="Tiago I."/>
        </authorList>
    </citation>
    <scope>NUCLEOTIDE SEQUENCE</scope>
    <source>
        <strain evidence="3">KWT182</strain>
    </source>
</reference>
<protein>
    <recommendedName>
        <fullName evidence="4">Zn-dependent hydrolase</fullName>
    </recommendedName>
</protein>
<evidence type="ECO:0008006" key="4">
    <source>
        <dbReference type="Google" id="ProtNLM"/>
    </source>
</evidence>
<evidence type="ECO:0000256" key="2">
    <source>
        <dbReference type="SAM" id="MobiDB-lite"/>
    </source>
</evidence>
<dbReference type="EMBL" id="CP157947">
    <property type="protein sequence ID" value="XBS70324.1"/>
    <property type="molecule type" value="Genomic_DNA"/>
</dbReference>
<name>A0AAU7QBA5_9GAMM</name>
<gene>
    <name evidence="3" type="ORF">ABK905_03410</name>
</gene>
<dbReference type="PANTHER" id="PTHR32494:SF5">
    <property type="entry name" value="ALLANTOATE AMIDOHYDROLASE"/>
    <property type="match status" value="1"/>
</dbReference>
<dbReference type="Gene3D" id="3.40.630.10">
    <property type="entry name" value="Zn peptidases"/>
    <property type="match status" value="1"/>
</dbReference>
<evidence type="ECO:0000256" key="1">
    <source>
        <dbReference type="ARBA" id="ARBA00022801"/>
    </source>
</evidence>
<dbReference type="AlphaFoldDB" id="A0AAU7QBA5"/>